<protein>
    <submittedName>
        <fullName evidence="3">Coiled-coil domain-containing protein 134-like</fullName>
    </submittedName>
</protein>
<name>A0ABM0LXX3_SACKO</name>
<evidence type="ECO:0000313" key="2">
    <source>
        <dbReference type="Proteomes" id="UP000694865"/>
    </source>
</evidence>
<accession>A0ABM0LXX3</accession>
<dbReference type="PANTHER" id="PTHR14735:SF1">
    <property type="entry name" value="COILED-COIL DOMAIN-CONTAINING PROTEIN 134"/>
    <property type="match status" value="1"/>
</dbReference>
<dbReference type="Pfam" id="PF15002">
    <property type="entry name" value="ERK-JNK_inhib"/>
    <property type="match status" value="1"/>
</dbReference>
<dbReference type="GeneID" id="100367501"/>
<reference evidence="3" key="1">
    <citation type="submission" date="2025-08" db="UniProtKB">
        <authorList>
            <consortium name="RefSeq"/>
        </authorList>
    </citation>
    <scope>IDENTIFICATION</scope>
    <source>
        <tissue evidence="3">Testes</tissue>
    </source>
</reference>
<proteinExistence type="predicted"/>
<dbReference type="InterPro" id="IPR026321">
    <property type="entry name" value="CC134"/>
</dbReference>
<keyword evidence="2" id="KW-1185">Reference proteome</keyword>
<organism evidence="2 3">
    <name type="scientific">Saccoglossus kowalevskii</name>
    <name type="common">Acorn worm</name>
    <dbReference type="NCBI Taxonomy" id="10224"/>
    <lineage>
        <taxon>Eukaryota</taxon>
        <taxon>Metazoa</taxon>
        <taxon>Hemichordata</taxon>
        <taxon>Enteropneusta</taxon>
        <taxon>Harrimaniidae</taxon>
        <taxon>Saccoglossus</taxon>
    </lineage>
</organism>
<dbReference type="RefSeq" id="XP_006812614.1">
    <property type="nucleotide sequence ID" value="XM_006812551.1"/>
</dbReference>
<sequence>MVFEKLFEVLNGARFILQQANYIPGEKFPTEEQTREALSSVLENTAFFGELLLRLPDISHDIYDKKSEWKDAMGWAVGFCEQSNVFEGIHYKMLNLMSQELNIIPRDPDYVNPYAVDQKMLFQGSEPLEKKKKKEKKPRKRGPRLSSKQEL</sequence>
<evidence type="ECO:0000313" key="3">
    <source>
        <dbReference type="RefSeq" id="XP_006812614.1"/>
    </source>
</evidence>
<feature type="region of interest" description="Disordered" evidence="1">
    <location>
        <begin position="122"/>
        <end position="151"/>
    </location>
</feature>
<evidence type="ECO:0000256" key="1">
    <source>
        <dbReference type="SAM" id="MobiDB-lite"/>
    </source>
</evidence>
<feature type="compositionally biased region" description="Basic residues" evidence="1">
    <location>
        <begin position="130"/>
        <end position="143"/>
    </location>
</feature>
<dbReference type="Proteomes" id="UP000694865">
    <property type="component" value="Unplaced"/>
</dbReference>
<gene>
    <name evidence="3" type="primary">LOC100367501</name>
</gene>
<dbReference type="PANTHER" id="PTHR14735">
    <property type="entry name" value="COILED-COIL DOMAIN-CONTAINING PROTEIN 134"/>
    <property type="match status" value="1"/>
</dbReference>